<dbReference type="EMBL" id="BGPR01005216">
    <property type="protein sequence ID" value="GBN07979.1"/>
    <property type="molecule type" value="Genomic_DNA"/>
</dbReference>
<dbReference type="Proteomes" id="UP000499080">
    <property type="component" value="Unassembled WGS sequence"/>
</dbReference>
<evidence type="ECO:0000313" key="3">
    <source>
        <dbReference type="Proteomes" id="UP000499080"/>
    </source>
</evidence>
<comment type="caution">
    <text evidence="2">The sequence shown here is derived from an EMBL/GenBank/DDBJ whole genome shotgun (WGS) entry which is preliminary data.</text>
</comment>
<accession>A0A4Y2L0R0</accession>
<dbReference type="AlphaFoldDB" id="A0A4Y2L0R0"/>
<protein>
    <submittedName>
        <fullName evidence="2">Uncharacterized protein</fullName>
    </submittedName>
</protein>
<name>A0A4Y2L0R0_ARAVE</name>
<sequence>MLKIHSMSARCMLNQSSGIKLPLASVVRKFEEGVPAQGSSASSDRSSKLRGQSQMNPRVASKRDVNKTKLSSTGLKCILQLCESALFPFNLMRPNK</sequence>
<organism evidence="2 3">
    <name type="scientific">Araneus ventricosus</name>
    <name type="common">Orbweaver spider</name>
    <name type="synonym">Epeira ventricosa</name>
    <dbReference type="NCBI Taxonomy" id="182803"/>
    <lineage>
        <taxon>Eukaryota</taxon>
        <taxon>Metazoa</taxon>
        <taxon>Ecdysozoa</taxon>
        <taxon>Arthropoda</taxon>
        <taxon>Chelicerata</taxon>
        <taxon>Arachnida</taxon>
        <taxon>Araneae</taxon>
        <taxon>Araneomorphae</taxon>
        <taxon>Entelegynae</taxon>
        <taxon>Araneoidea</taxon>
        <taxon>Araneidae</taxon>
        <taxon>Araneus</taxon>
    </lineage>
</organism>
<feature type="region of interest" description="Disordered" evidence="1">
    <location>
        <begin position="33"/>
        <end position="67"/>
    </location>
</feature>
<evidence type="ECO:0000256" key="1">
    <source>
        <dbReference type="SAM" id="MobiDB-lite"/>
    </source>
</evidence>
<reference evidence="2 3" key="1">
    <citation type="journal article" date="2019" name="Sci. Rep.">
        <title>Orb-weaving spider Araneus ventricosus genome elucidates the spidroin gene catalogue.</title>
        <authorList>
            <person name="Kono N."/>
            <person name="Nakamura H."/>
            <person name="Ohtoshi R."/>
            <person name="Moran D.A.P."/>
            <person name="Shinohara A."/>
            <person name="Yoshida Y."/>
            <person name="Fujiwara M."/>
            <person name="Mori M."/>
            <person name="Tomita M."/>
            <person name="Arakawa K."/>
        </authorList>
    </citation>
    <scope>NUCLEOTIDE SEQUENCE [LARGE SCALE GENOMIC DNA]</scope>
</reference>
<keyword evidence="3" id="KW-1185">Reference proteome</keyword>
<proteinExistence type="predicted"/>
<gene>
    <name evidence="2" type="ORF">AVEN_110778_1</name>
</gene>
<evidence type="ECO:0000313" key="2">
    <source>
        <dbReference type="EMBL" id="GBN07979.1"/>
    </source>
</evidence>